<accession>A0ABY5SL38</accession>
<evidence type="ECO:0000256" key="1">
    <source>
        <dbReference type="ARBA" id="ARBA00006484"/>
    </source>
</evidence>
<organism evidence="2 3">
    <name type="scientific">Paenibacillus spongiae</name>
    <dbReference type="NCBI Taxonomy" id="2909671"/>
    <lineage>
        <taxon>Bacteria</taxon>
        <taxon>Bacillati</taxon>
        <taxon>Bacillota</taxon>
        <taxon>Bacilli</taxon>
        <taxon>Bacillales</taxon>
        <taxon>Paenibacillaceae</taxon>
        <taxon>Paenibacillus</taxon>
    </lineage>
</organism>
<dbReference type="PANTHER" id="PTHR42760">
    <property type="entry name" value="SHORT-CHAIN DEHYDROGENASES/REDUCTASES FAMILY MEMBER"/>
    <property type="match status" value="1"/>
</dbReference>
<dbReference type="Gene3D" id="3.40.50.720">
    <property type="entry name" value="NAD(P)-binding Rossmann-like Domain"/>
    <property type="match status" value="1"/>
</dbReference>
<dbReference type="RefSeq" id="WP_258389020.1">
    <property type="nucleotide sequence ID" value="NZ_CP091430.1"/>
</dbReference>
<name>A0ABY5SL38_9BACL</name>
<sequence length="263" mass="28335">MEFQNKIAMVTGAGNGIGKSIAGAFAREGATVIVVDIDGDAAVRAVEEITAQGQQAFAYTTDVSQGAGVEQLVSKVKESFGRIDVLVNNVGMTIRKPIVDFSEDEWDYIFNTNLKSLYYFAKEAGRIMLARQSGAVVNISSIHALGGIPRRLPYSVSKAAVDSFTRTLACEWALDGIRVNTVTPGYILTDGLKSAFESGALDQEDMVRRTPVGHLGTPENIADAVLFLCSPRASFITGTTLYVDGGYAAYHGPERLPYIRPQE</sequence>
<dbReference type="InterPro" id="IPR020904">
    <property type="entry name" value="Sc_DH/Rdtase_CS"/>
</dbReference>
<evidence type="ECO:0000313" key="3">
    <source>
        <dbReference type="Proteomes" id="UP001057877"/>
    </source>
</evidence>
<comment type="similarity">
    <text evidence="1">Belongs to the short-chain dehydrogenases/reductases (SDR) family.</text>
</comment>
<dbReference type="InterPro" id="IPR036291">
    <property type="entry name" value="NAD(P)-bd_dom_sf"/>
</dbReference>
<dbReference type="PRINTS" id="PR00080">
    <property type="entry name" value="SDRFAMILY"/>
</dbReference>
<dbReference type="PROSITE" id="PS00061">
    <property type="entry name" value="ADH_SHORT"/>
    <property type="match status" value="1"/>
</dbReference>
<protein>
    <submittedName>
        <fullName evidence="2">SDR family oxidoreductase</fullName>
    </submittedName>
</protein>
<dbReference type="CDD" id="cd05233">
    <property type="entry name" value="SDR_c"/>
    <property type="match status" value="1"/>
</dbReference>
<gene>
    <name evidence="2" type="ORF">L1F29_14520</name>
</gene>
<dbReference type="PRINTS" id="PR00081">
    <property type="entry name" value="GDHRDH"/>
</dbReference>
<dbReference type="SUPFAM" id="SSF51735">
    <property type="entry name" value="NAD(P)-binding Rossmann-fold domains"/>
    <property type="match status" value="1"/>
</dbReference>
<keyword evidence="3" id="KW-1185">Reference proteome</keyword>
<dbReference type="EMBL" id="CP091430">
    <property type="protein sequence ID" value="UVI32968.1"/>
    <property type="molecule type" value="Genomic_DNA"/>
</dbReference>
<dbReference type="NCBIfam" id="NF005559">
    <property type="entry name" value="PRK07231.1"/>
    <property type="match status" value="1"/>
</dbReference>
<dbReference type="InterPro" id="IPR002347">
    <property type="entry name" value="SDR_fam"/>
</dbReference>
<reference evidence="2" key="1">
    <citation type="submission" date="2022-01" db="EMBL/GenBank/DDBJ databases">
        <title>Paenibacillus spongiae sp. nov., isolated from marine sponge.</title>
        <authorList>
            <person name="Li Z."/>
            <person name="Zhang M."/>
        </authorList>
    </citation>
    <scope>NUCLEOTIDE SEQUENCE</scope>
    <source>
        <strain evidence="2">PHS-Z3</strain>
    </source>
</reference>
<dbReference type="Proteomes" id="UP001057877">
    <property type="component" value="Chromosome"/>
</dbReference>
<evidence type="ECO:0000313" key="2">
    <source>
        <dbReference type="EMBL" id="UVI32968.1"/>
    </source>
</evidence>
<proteinExistence type="inferred from homology"/>
<dbReference type="Pfam" id="PF13561">
    <property type="entry name" value="adh_short_C2"/>
    <property type="match status" value="1"/>
</dbReference>